<accession>A0A1M6WG40</accession>
<evidence type="ECO:0000256" key="4">
    <source>
        <dbReference type="RuleBase" id="RU361192"/>
    </source>
</evidence>
<evidence type="ECO:0000313" key="6">
    <source>
        <dbReference type="Proteomes" id="UP000184474"/>
    </source>
</evidence>
<evidence type="ECO:0000256" key="2">
    <source>
        <dbReference type="ARBA" id="ARBA00022801"/>
    </source>
</evidence>
<keyword evidence="2 4" id="KW-0378">Hydrolase</keyword>
<comment type="catalytic activity">
    <reaction evidence="4">
        <text>The enzyme specifically hydrolyzes (1-&gt;4)-beta-D-galactosidic linkages in type I arabinogalactans.</text>
        <dbReference type="EC" id="3.2.1.89"/>
    </reaction>
</comment>
<dbReference type="STRING" id="156994.SAMN04488028_11213"/>
<keyword evidence="4" id="KW-0732">Signal</keyword>
<keyword evidence="3 4" id="KW-0326">Glycosidase</keyword>
<dbReference type="GO" id="GO:0015926">
    <property type="term" value="F:glucosidase activity"/>
    <property type="evidence" value="ECO:0007669"/>
    <property type="project" value="InterPro"/>
</dbReference>
<reference evidence="6" key="1">
    <citation type="submission" date="2016-11" db="EMBL/GenBank/DDBJ databases">
        <authorList>
            <person name="Varghese N."/>
            <person name="Submissions S."/>
        </authorList>
    </citation>
    <scope>NUCLEOTIDE SEQUENCE [LARGE SCALE GENOMIC DNA]</scope>
    <source>
        <strain evidence="6">DSM 26134</strain>
    </source>
</reference>
<feature type="signal peptide" evidence="4">
    <location>
        <begin position="1"/>
        <end position="27"/>
    </location>
</feature>
<dbReference type="InterPro" id="IPR017853">
    <property type="entry name" value="GH"/>
</dbReference>
<evidence type="ECO:0000313" key="5">
    <source>
        <dbReference type="EMBL" id="SHK92566.1"/>
    </source>
</evidence>
<evidence type="ECO:0000256" key="1">
    <source>
        <dbReference type="ARBA" id="ARBA00010687"/>
    </source>
</evidence>
<name>A0A1M6WG40_REIAG</name>
<dbReference type="AlphaFoldDB" id="A0A1M6WG40"/>
<dbReference type="Gene3D" id="3.20.20.80">
    <property type="entry name" value="Glycosidases"/>
    <property type="match status" value="1"/>
</dbReference>
<dbReference type="EMBL" id="FRAA01000012">
    <property type="protein sequence ID" value="SHK92566.1"/>
    <property type="molecule type" value="Genomic_DNA"/>
</dbReference>
<evidence type="ECO:0000256" key="3">
    <source>
        <dbReference type="ARBA" id="ARBA00023295"/>
    </source>
</evidence>
<dbReference type="GO" id="GO:0031218">
    <property type="term" value="F:arabinogalactan endo-1,4-beta-galactosidase activity"/>
    <property type="evidence" value="ECO:0007669"/>
    <property type="project" value="UniProtKB-EC"/>
</dbReference>
<dbReference type="PANTHER" id="PTHR34983">
    <property type="entry name" value="ARABINOGALACTAN ENDO-BETA-1,4-GALACTANASE A"/>
    <property type="match status" value="1"/>
</dbReference>
<organism evidence="5 6">
    <name type="scientific">Reichenbachiella agariperforans</name>
    <dbReference type="NCBI Taxonomy" id="156994"/>
    <lineage>
        <taxon>Bacteria</taxon>
        <taxon>Pseudomonadati</taxon>
        <taxon>Bacteroidota</taxon>
        <taxon>Cytophagia</taxon>
        <taxon>Cytophagales</taxon>
        <taxon>Reichenbachiellaceae</taxon>
        <taxon>Reichenbachiella</taxon>
    </lineage>
</organism>
<keyword evidence="6" id="KW-1185">Reference proteome</keyword>
<protein>
    <recommendedName>
        <fullName evidence="4">Arabinogalactan endo-beta-1,4-galactanase</fullName>
        <ecNumber evidence="4">3.2.1.89</ecNumber>
    </recommendedName>
</protein>
<dbReference type="Proteomes" id="UP000184474">
    <property type="component" value="Unassembled WGS sequence"/>
</dbReference>
<feature type="chain" id="PRO_5011827625" description="Arabinogalactan endo-beta-1,4-galactanase" evidence="4">
    <location>
        <begin position="28"/>
        <end position="404"/>
    </location>
</feature>
<dbReference type="Pfam" id="PF07745">
    <property type="entry name" value="Glyco_hydro_53"/>
    <property type="match status" value="1"/>
</dbReference>
<dbReference type="InterPro" id="IPR011683">
    <property type="entry name" value="Glyco_hydro_53"/>
</dbReference>
<gene>
    <name evidence="5" type="ORF">SAMN04488028_11213</name>
</gene>
<dbReference type="SUPFAM" id="SSF51445">
    <property type="entry name" value="(Trans)glycosidases"/>
    <property type="match status" value="1"/>
</dbReference>
<dbReference type="PANTHER" id="PTHR34983:SF2">
    <property type="entry name" value="ENDO-BETA-1,4-GALACTANASE"/>
    <property type="match status" value="1"/>
</dbReference>
<dbReference type="GO" id="GO:0045490">
    <property type="term" value="P:pectin catabolic process"/>
    <property type="evidence" value="ECO:0007669"/>
    <property type="project" value="TreeGrafter"/>
</dbReference>
<comment type="similarity">
    <text evidence="1 4">Belongs to the glycosyl hydrolase 53 family.</text>
</comment>
<dbReference type="EC" id="3.2.1.89" evidence="4"/>
<sequence length="404" mass="45478">MFCNMNQIPKMNLLFAFLMLLTLWNCSEDEGSTPDPDPEPEPEVVDFQFGADLSYVNQILDQGGIFQVEGQETNPYEIFADKGNQIVRLRLWHTPTWTQEVYGEDGTQMYNDLADVERAIVASKAAGMQVLLDFHYSDTWADPEKQYVPEAWADITDIAVLEDSVYNYTHKTLTYLNDKGLMPEYVQLGNETNCGMMYSDAKAAFPNCNVCNDSWTNFRAVINKGILAVNDVEANATVDTQVILHVADPKNVDWWFDNLGLSGYDIIGFSYYPLWHTTIGLSQLEETVAGFKAKYRKDVMILETAYPWTTEGADSYNNLFGGEEALSGYPYTPTGQSDLLQSITQSMINAGGMGVIYWEPAWISSEMKDLWGTGSAWENNAFFDYDGNANAGFDYMTATYEGQE</sequence>
<proteinExistence type="inferred from homology"/>